<evidence type="ECO:0000259" key="1">
    <source>
        <dbReference type="Pfam" id="PF00534"/>
    </source>
</evidence>
<dbReference type="RefSeq" id="WP_013932878.1">
    <property type="nucleotide sequence ID" value="NC_015707.1"/>
</dbReference>
<dbReference type="STRING" id="688269.Theth_1615"/>
<protein>
    <submittedName>
        <fullName evidence="3">Glycosyl transferase group 1</fullName>
    </submittedName>
</protein>
<dbReference type="PATRIC" id="fig|688269.3.peg.1665"/>
<sequence length="377" mass="43213">MKKVLQVITRSDWAGGQKVLYTLVYGLKKYYPNEFEIEVACGPENGMLIPELEKIGVKVHVVKNLVREISLLKDIKAFFELRRIIKSGGYDIVHLHSSKAGIIGRLAAKCCGVKKIIYTVHGWWGIEQYSGLKRKILILAERFASKLCDKIVLLCTNDLNKAKKWKIGKEKQYVIIPNTIIPPEKVEKGKLRKELNLPENVKIIGNVARLDRQKNPIRFLNIAEKVLKQRNDVVFVWIGGNVVEDEYSKYVQNYLKAHPEFEGKLFFLGFRKDAPELMADFDIFLLTSDSEGFPLVLLEAMHHGVVPIVTKNGCQSDIIKHGENGYLYEKEEEAVGQILNLLEDFAKNPDVREKVKQTTSAYSVRRFVDNYRIQYES</sequence>
<reference evidence="3 4" key="1">
    <citation type="submission" date="2010-11" db="EMBL/GenBank/DDBJ databases">
        <title>The complete genome of Thermotoga thermarum DSM 5069.</title>
        <authorList>
            <consortium name="US DOE Joint Genome Institute (JGI-PGF)"/>
            <person name="Lucas S."/>
            <person name="Copeland A."/>
            <person name="Lapidus A."/>
            <person name="Bruce D."/>
            <person name="Goodwin L."/>
            <person name="Pitluck S."/>
            <person name="Kyrpides N."/>
            <person name="Mavromatis K."/>
            <person name="Ivanova N."/>
            <person name="Zeytun A."/>
            <person name="Brettin T."/>
            <person name="Detter J.C."/>
            <person name="Tapia R."/>
            <person name="Han C."/>
            <person name="Land M."/>
            <person name="Hauser L."/>
            <person name="Markowitz V."/>
            <person name="Cheng J.-F."/>
            <person name="Hugenholtz P."/>
            <person name="Woyke T."/>
            <person name="Wu D."/>
            <person name="Spring S."/>
            <person name="Schroeder M."/>
            <person name="Brambilla E."/>
            <person name="Klenk H.-P."/>
            <person name="Eisen J.A."/>
        </authorList>
    </citation>
    <scope>NUCLEOTIDE SEQUENCE [LARGE SCALE GENOMIC DNA]</scope>
    <source>
        <strain evidence="3 4">DSM 5069</strain>
    </source>
</reference>
<dbReference type="InterPro" id="IPR028098">
    <property type="entry name" value="Glyco_trans_4-like_N"/>
</dbReference>
<feature type="domain" description="Glycosyltransferase subfamily 4-like N-terminal" evidence="2">
    <location>
        <begin position="15"/>
        <end position="179"/>
    </location>
</feature>
<dbReference type="OrthoDB" id="9806653at2"/>
<evidence type="ECO:0000259" key="2">
    <source>
        <dbReference type="Pfam" id="PF13439"/>
    </source>
</evidence>
<dbReference type="KEGG" id="tta:Theth_1615"/>
<dbReference type="Proteomes" id="UP000006804">
    <property type="component" value="Chromosome"/>
</dbReference>
<evidence type="ECO:0000313" key="4">
    <source>
        <dbReference type="Proteomes" id="UP000006804"/>
    </source>
</evidence>
<dbReference type="InterPro" id="IPR001296">
    <property type="entry name" value="Glyco_trans_1"/>
</dbReference>
<dbReference type="HOGENOM" id="CLU_009583_0_3_0"/>
<feature type="domain" description="Glycosyl transferase family 1" evidence="1">
    <location>
        <begin position="189"/>
        <end position="354"/>
    </location>
</feature>
<dbReference type="Gene3D" id="3.40.50.2000">
    <property type="entry name" value="Glycogen Phosphorylase B"/>
    <property type="match status" value="2"/>
</dbReference>
<dbReference type="eggNOG" id="COG0438">
    <property type="taxonomic scope" value="Bacteria"/>
</dbReference>
<dbReference type="SUPFAM" id="SSF53756">
    <property type="entry name" value="UDP-Glycosyltransferase/glycogen phosphorylase"/>
    <property type="match status" value="1"/>
</dbReference>
<organism evidence="3 4">
    <name type="scientific">Pseudothermotoga thermarum DSM 5069</name>
    <dbReference type="NCBI Taxonomy" id="688269"/>
    <lineage>
        <taxon>Bacteria</taxon>
        <taxon>Thermotogati</taxon>
        <taxon>Thermotogota</taxon>
        <taxon>Thermotogae</taxon>
        <taxon>Thermotogales</taxon>
        <taxon>Thermotogaceae</taxon>
        <taxon>Pseudothermotoga</taxon>
    </lineage>
</organism>
<dbReference type="AlphaFoldDB" id="F7YVK9"/>
<dbReference type="EMBL" id="CP002351">
    <property type="protein sequence ID" value="AEH51666.1"/>
    <property type="molecule type" value="Genomic_DNA"/>
</dbReference>
<dbReference type="Pfam" id="PF00534">
    <property type="entry name" value="Glycos_transf_1"/>
    <property type="match status" value="1"/>
</dbReference>
<dbReference type="PANTHER" id="PTHR12526">
    <property type="entry name" value="GLYCOSYLTRANSFERASE"/>
    <property type="match status" value="1"/>
</dbReference>
<dbReference type="CDD" id="cd03808">
    <property type="entry name" value="GT4_CapM-like"/>
    <property type="match status" value="1"/>
</dbReference>
<proteinExistence type="predicted"/>
<dbReference type="GO" id="GO:0016757">
    <property type="term" value="F:glycosyltransferase activity"/>
    <property type="evidence" value="ECO:0007669"/>
    <property type="project" value="InterPro"/>
</dbReference>
<evidence type="ECO:0000313" key="3">
    <source>
        <dbReference type="EMBL" id="AEH51666.1"/>
    </source>
</evidence>
<gene>
    <name evidence="3" type="ORF">Theth_1615</name>
</gene>
<name>F7YVK9_9THEM</name>
<dbReference type="Pfam" id="PF13439">
    <property type="entry name" value="Glyco_transf_4"/>
    <property type="match status" value="1"/>
</dbReference>
<accession>F7YVK9</accession>
<keyword evidence="4" id="KW-1185">Reference proteome</keyword>
<keyword evidence="3" id="KW-0808">Transferase</keyword>